<dbReference type="Pfam" id="PF13332">
    <property type="entry name" value="Fil_haemagg_2"/>
    <property type="match status" value="4"/>
</dbReference>
<feature type="non-terminal residue" evidence="2">
    <location>
        <position position="1"/>
    </location>
</feature>
<organism evidence="2 3">
    <name type="scientific">Pelosinus propionicus DSM 13327</name>
    <dbReference type="NCBI Taxonomy" id="1123291"/>
    <lineage>
        <taxon>Bacteria</taxon>
        <taxon>Bacillati</taxon>
        <taxon>Bacillota</taxon>
        <taxon>Negativicutes</taxon>
        <taxon>Selenomonadales</taxon>
        <taxon>Sporomusaceae</taxon>
        <taxon>Pelosinus</taxon>
    </lineage>
</organism>
<evidence type="ECO:0000313" key="2">
    <source>
        <dbReference type="EMBL" id="SFM36017.1"/>
    </source>
</evidence>
<evidence type="ECO:0000313" key="3">
    <source>
        <dbReference type="Proteomes" id="UP000199520"/>
    </source>
</evidence>
<dbReference type="OrthoDB" id="1672057at2"/>
<reference evidence="3" key="1">
    <citation type="submission" date="2016-10" db="EMBL/GenBank/DDBJ databases">
        <authorList>
            <person name="Varghese N."/>
            <person name="Submissions S."/>
        </authorList>
    </citation>
    <scope>NUCLEOTIDE SEQUENCE [LARGE SCALE GENOMIC DNA]</scope>
    <source>
        <strain evidence="3">DSM 13327</strain>
    </source>
</reference>
<feature type="region of interest" description="Disordered" evidence="1">
    <location>
        <begin position="852"/>
        <end position="874"/>
    </location>
</feature>
<dbReference type="InterPro" id="IPR010069">
    <property type="entry name" value="CdiA_FHA1_rpt"/>
</dbReference>
<dbReference type="NCBIfam" id="TIGR01731">
    <property type="entry name" value="fil_hemag_20aa"/>
    <property type="match status" value="23"/>
</dbReference>
<accession>A0A1I4Q7I7</accession>
<evidence type="ECO:0000256" key="1">
    <source>
        <dbReference type="SAM" id="MobiDB-lite"/>
    </source>
</evidence>
<proteinExistence type="predicted"/>
<sequence>DLTITATDKVTTHGRNLAAGNLKVKAGAIDLSGSTTYAGSSAALTAAVGDLDNTGASLQTAGTLTATSSGTIRNDQDANQVKGEIKAGQLTLTAEAISNQGGSLTQIGSGLTTLTASNSIDNTGGEIFTNGETMQIKANSMNNTQGKLEHAGTGTLWVHTDDDFKNVNGKVASNSQINLKTKSLHNENGIIAAQKRLDITSASTINNSKGFISSIDDTIQITAQGLLNNQEGNIEANKGLNLTAQSLNNVNGRIVNVDNSDMKVVATEGILNQFGLMGGNGNVIVEAESFDNEAGQVLTEGNLAISMAKGFNNTDGKIIAKRNMEFSQSTADLNNNRGTIGAGSDLVVQAKTVNNNGGKLGADQDSNITAQSMQGIGQILAGQDLNISLNGDYTNETGNELKANRNLSMTTTGMLTNQGTIGAVENVNVSGSSILNDTKSILTSGNALTANTAGSIINKGTIEGDAVNLSGENIQNTGAIFGRNLNVTADQITNEGSSAIIATTGNASLYARTAVENKDDASIYSMGDIVIAGSKDKNSIGEYINRTGNVLNQSANIEAEKDISIYADEITNKKREFVTEQVVVSTNTTHETAAIPANPPGADVISGGYYEKNDRFYDEASLLPVTYSGKYVKDGPDARVTYVSKDQVNKVTTTEAKIIQDSPEGKILSGGNLILRAIKVNNELSWMLANGTLDTVADNVNNISIGNTRITTTDSETVYRTHHFRESNSGGGEESNGYSLVDVYATETIPTHTTTTEQLPGYTSLYGGGQGVTIQAQTITNQTIQPSGAPVGDMATTVTPTENSKIPVSNTASGIAVGGNIGNPVSNNSNTVTPGSNSGAPVSSTTSGIATEKNIGTSVGSNASTVTPGKSSGISVSNTARLDNEAGILQAGRNLTIEAANTDSNGGSLVAGKTIDVRGKSLAVDLLQAGEDATVKIEQDFTNRGQVQSNGALSIIAGGEVSNASSMIGLDNVSITGSSVTNAAGAAVKSGGKLEISGTKVSNQGTIYGKETVIVKAGKQLNTMGTIAGSADVEITAENIDATGTLVAGLTNNGVVGSTGDLTLAASKNVTAKGQNLAGGNLAIQGVSVDVSGSTTYAGHSASLTATDGNVDNSGGNLSAKEHLTIAAKNNLMNDAAAVKANQLQIAASDIDNRGGVIAQYGQSDLTINTGTLDNANGQIAGNSTNLTLNVSNLNNSQGQIQHAGSGELSVHGNGDLINTDGQIVGNGVMEVHAQTLNNDQGTISAKEDLTITANSLDNQTGVAVSNGAVSLDIGNEINNQSGIVEAGKTLTIAAKNVNNQNGKLTSLDQSGLTMTVQQDINNRTGLIGSNGAAAITTKSLNNTRGQVLSGASLGITASDGIDNTEGQLVASQDLTIEQEYADLMNSKGILEAGRNLELKAAAIDNAQGRLAANGNIGLTFNGLQGVGSVNAGNDLSLRVGGDFTNASGNTWQAVNDLSIDAVGSVTNSGMMEASKNLVISGQQVTNRAGATLVANDELRITAADDVTNNGSMFGNDVNVAAANIVNANETAAIASTNSVKLYAANGLENKDGALIYSMGNIDIAGSEVKSGEEYTNKAKSLLNQSANIEAEGDIVIYADDVVNKKREFEVEQTVISDEIYPLVEGEWYYKITTDADSFRMSGRNVDPLFKEYLGVKESNKQGYSRVGYSEVENYLLLLGQSGTETKIIKDSPVGKITAGKNLTFKTNKIINDNSWILAGNNLFASGEVVNKAVSGKSGTVNHYALVGNVYVEDWPLMFVDFYVHALYDEVVESESKQENITTARFGGGQQVVIDGTSISNVTVTPASGIGSNKTLGPSGQINAATVVNSNEATVNTGINSSINGSAVQGPAVSSIGSVGQTGSATIVVSGTGNDISMNVNTNVSSSTVQGPNLGVLGSSGQAGSAAAVETSTESSTVTTVNTNLLTDKPAVDTTSIESGAPTPNVSQVVAGEASTKSSISTGNMDPGTVAALLPNAKAETVKPPQTNNGGTITLPQNGLYTVIPDPSSKYLIETNTKFANYKTFISSDYLLDKLSYDPATTMKRLGDSFYEQKLVREQITELTGRVFLNGYDSAEGQYQALLQNGAAAADNLHLQVGVALSAEQQAALTSDLVWLVEQEVSGQKVLVPVVYLSALREGDLTNSGAIISADKVQISLTGDMTNTGTIQAIESTKIGAANVNNIGGSIDGGQLTQITSDQDILNLSGSISGNDILLTAGNDIISQTYTTTTESKHLSMTTVSNIATISAGDTLTAVAGQDLTLLGTNISAGSDINLSAQNIKLGVVTDTDHLQLIKVTEEVSNLGTTIVAGGNLNLQASQDMNMQAAKLSAGEDLTLMAGNNLQLAAVANSSTSDYNIDAYNFNNQVTFTNQLSSLQAGSALTMVSGSDMTLTGVQAAGNTITALSGGGLTLNSVTDSAFSDIKTGSSKNYKRNMNYDEALIGTNLAATGDIKVGAIDSITMAGSSAISKEGGITLNAGKDIVIEAVSGKHEALTESKKTKSGFLSKKTTTKRDYALLNEVVGSAISGETVDISTDHDLSVKASNIVATNDLNLTAGNDMTITSMAETGAEDHYSYTKKSGIFSGVGLGFTIGSKSEKLTVKEKTLAEIGSTIGSNAGNVTLTAGSQFTSSGAKISAGLDLDITGKSVTIDNTSNTYDSTTKFEVKQSGLSVSLGGTVVNKGLDAVNSIERAGQVADERLQALYAYKAYDDIKDLSKIKNTKDLKQSVNVSVSVGSSKSTSEQTVHMETVNISDISAKQNITITATGDDVNLTGAKIDAKDITIQAVGDINLGAAQNQQQTTSSSKSSSWGAGMQLGTGIFGSVSKGSSKENGTIITNSGSSVTAKDTLTFLSGDDTNIIGSKVKGDKVVAEIGGNLNIASLQDIDNYSAKTTSSGLSAGIGQGVTGSYSKGKTNSNYQSVTDQAGIYAGEGGFNIEVGGNTDLKGAVIASDATPDKNKLSTDTLTYSDIQNKAEYSASSIGVNLNTSPNAKYNEQGFTPNIGVPASGNDESTTKSAVANGTIEIRSNPNQDISNLSRDTSGSLNTLGKIFDKQTVQEQQELAKVFGEVAYEEVHKISQRAQDSAQNELDAAKKNGASKDELDRLQAKVDSWDVGGTNKVALHALVGGIMSDLGGSGFSSGAVGSGFNQVVQKELKNRFENQPDMWQWASAVVGATATSIIGGDAQAGASTAASGTKNNDNAWSTYRDTQRMRKLAANTGETIRSLIDAGIIGDPRTMECDYAYFELSAGLGKFVGVAGGFMVDKQGNVYAIVDGSAGVGIAPPITGTYGKGFVGNIPDTQRDDLTNALEGLSVGTTSVAGAGGNVSVGSGFVLSAEVQASFGIGKSVGARYAKQIFNIFE</sequence>
<dbReference type="InterPro" id="IPR025157">
    <property type="entry name" value="Hemagglutinin_rpt"/>
</dbReference>
<gene>
    <name evidence="2" type="ORF">SAMN04490355_10871</name>
</gene>
<dbReference type="Proteomes" id="UP000199520">
    <property type="component" value="Unassembled WGS sequence"/>
</dbReference>
<dbReference type="GO" id="GO:0003824">
    <property type="term" value="F:catalytic activity"/>
    <property type="evidence" value="ECO:0007669"/>
    <property type="project" value="UniProtKB-ARBA"/>
</dbReference>
<dbReference type="STRING" id="1123291.SAMN04490355_10871"/>
<name>A0A1I4Q7I7_9FIRM</name>
<dbReference type="EMBL" id="FOTS01000087">
    <property type="protein sequence ID" value="SFM36017.1"/>
    <property type="molecule type" value="Genomic_DNA"/>
</dbReference>
<protein>
    <submittedName>
        <fullName evidence="2">Adhesin HecA family 20-residue repeat-containing protein</fullName>
    </submittedName>
</protein>
<keyword evidence="3" id="KW-1185">Reference proteome</keyword>